<reference evidence="6 7" key="1">
    <citation type="submission" date="2016-09" db="EMBL/GenBank/DDBJ databases">
        <title>Metabolic pathway, cell adaptation mechanisms and a novel monoxygenase revealed through proteogenomic-transcription analysis of a Sphingomonas haloaromaticamans strain degrading the fungicide ortho-phenylphenol.</title>
        <authorList>
            <person name="Perruchon C."/>
            <person name="Papadopoulou E.S."/>
            <person name="Rousidou C."/>
            <person name="Vasileiadis S."/>
            <person name="Tanou G."/>
            <person name="Amoutzias G."/>
            <person name="Molassiotis A."/>
            <person name="Karpouzas D.G."/>
        </authorList>
    </citation>
    <scope>NUCLEOTIDE SEQUENCE [LARGE SCALE GENOMIC DNA]</scope>
    <source>
        <strain evidence="6 7">P3</strain>
    </source>
</reference>
<feature type="transmembrane region" description="Helical" evidence="5">
    <location>
        <begin position="42"/>
        <end position="65"/>
    </location>
</feature>
<comment type="caution">
    <text evidence="6">The sequence shown here is derived from an EMBL/GenBank/DDBJ whole genome shotgun (WGS) entry which is preliminary data.</text>
</comment>
<keyword evidence="4 5" id="KW-0472">Membrane</keyword>
<keyword evidence="3 5" id="KW-1133">Transmembrane helix</keyword>
<keyword evidence="7" id="KW-1185">Reference proteome</keyword>
<evidence type="ECO:0008006" key="8">
    <source>
        <dbReference type="Google" id="ProtNLM"/>
    </source>
</evidence>
<evidence type="ECO:0000256" key="3">
    <source>
        <dbReference type="ARBA" id="ARBA00022989"/>
    </source>
</evidence>
<evidence type="ECO:0000256" key="4">
    <source>
        <dbReference type="ARBA" id="ARBA00023136"/>
    </source>
</evidence>
<protein>
    <recommendedName>
        <fullName evidence="8">DUF1656 domain-containing protein</fullName>
    </recommendedName>
</protein>
<accession>A0A1S1HDL9</accession>
<keyword evidence="2 5" id="KW-0812">Transmembrane</keyword>
<feature type="transmembrane region" description="Helical" evidence="5">
    <location>
        <begin position="6"/>
        <end position="30"/>
    </location>
</feature>
<dbReference type="EMBL" id="MIPT01000001">
    <property type="protein sequence ID" value="OHT19333.1"/>
    <property type="molecule type" value="Genomic_DNA"/>
</dbReference>
<dbReference type="AlphaFoldDB" id="A0A1S1HDL9"/>
<dbReference type="RefSeq" id="WP_070933221.1">
    <property type="nucleotide sequence ID" value="NZ_MIPT01000001.1"/>
</dbReference>
<dbReference type="Proteomes" id="UP000179467">
    <property type="component" value="Unassembled WGS sequence"/>
</dbReference>
<evidence type="ECO:0000256" key="2">
    <source>
        <dbReference type="ARBA" id="ARBA00022692"/>
    </source>
</evidence>
<dbReference type="OrthoDB" id="7021192at2"/>
<dbReference type="Pfam" id="PF07869">
    <property type="entry name" value="DUF1656"/>
    <property type="match status" value="1"/>
</dbReference>
<organism evidence="6 7">
    <name type="scientific">Edaphosphingomonas haloaromaticamans</name>
    <dbReference type="NCBI Taxonomy" id="653954"/>
    <lineage>
        <taxon>Bacteria</taxon>
        <taxon>Pseudomonadati</taxon>
        <taxon>Pseudomonadota</taxon>
        <taxon>Alphaproteobacteria</taxon>
        <taxon>Sphingomonadales</taxon>
        <taxon>Rhizorhabdaceae</taxon>
        <taxon>Edaphosphingomonas</taxon>
    </lineage>
</organism>
<proteinExistence type="predicted"/>
<name>A0A1S1HDL9_9SPHN</name>
<gene>
    <name evidence="6" type="ORF">BHE75_01318</name>
</gene>
<sequence length="71" mass="7879">MIGEISIGGVFVPTLLMLAFVALLLTGFAVRMASLFGFYRFVAYRAMVDLAMFVLILGLLVWAFARFGIRL</sequence>
<dbReference type="InterPro" id="IPR012451">
    <property type="entry name" value="DUF1656"/>
</dbReference>
<keyword evidence="1" id="KW-1003">Cell membrane</keyword>
<evidence type="ECO:0000313" key="6">
    <source>
        <dbReference type="EMBL" id="OHT19333.1"/>
    </source>
</evidence>
<evidence type="ECO:0000256" key="5">
    <source>
        <dbReference type="SAM" id="Phobius"/>
    </source>
</evidence>
<evidence type="ECO:0000256" key="1">
    <source>
        <dbReference type="ARBA" id="ARBA00022475"/>
    </source>
</evidence>
<evidence type="ECO:0000313" key="7">
    <source>
        <dbReference type="Proteomes" id="UP000179467"/>
    </source>
</evidence>